<accession>A0A0R3WPT8</accession>
<dbReference type="Proteomes" id="UP000274429">
    <property type="component" value="Unassembled WGS sequence"/>
</dbReference>
<reference evidence="1 2" key="2">
    <citation type="submission" date="2018-11" db="EMBL/GenBank/DDBJ databases">
        <authorList>
            <consortium name="Pathogen Informatics"/>
        </authorList>
    </citation>
    <scope>NUCLEOTIDE SEQUENCE [LARGE SCALE GENOMIC DNA]</scope>
</reference>
<evidence type="ECO:0000313" key="2">
    <source>
        <dbReference type="Proteomes" id="UP000274429"/>
    </source>
</evidence>
<dbReference type="OrthoDB" id="43807at2759"/>
<evidence type="ECO:0000313" key="3">
    <source>
        <dbReference type="WBParaSite" id="TTAC_0000277801-mRNA-1"/>
    </source>
</evidence>
<dbReference type="WBParaSite" id="TTAC_0000277801-mRNA-1">
    <property type="protein sequence ID" value="TTAC_0000277801-mRNA-1"/>
    <property type="gene ID" value="TTAC_0000277801"/>
</dbReference>
<dbReference type="AlphaFoldDB" id="A0A0R3WPT8"/>
<evidence type="ECO:0000313" key="1">
    <source>
        <dbReference type="EMBL" id="VDM21103.1"/>
    </source>
</evidence>
<sequence>MKASLISIDLTQCFAHGISDVALPIIVYAQVNPLHLKFDVDTMIWLNAFFLSLKTNLQSLFDDSDVSVATSETMIPLFCRAEVLMPRVIFPMHPPPSNPDSTSDYPWTGPSALVVQVDTVLLQTIPKPLTTSMAKTLEECLDKLAKQSQPPPTWGCAHTPPDLPLFKKFTELKPPSQALEGEMKGLLVCIHCPSVWAEFLTICEAARRHSTGSPSFKTYRQALLDPSPFTCWVLIPSWPPWYRPPTAPRYPVTWSPNLSRHLTSPPSHPAPISIVIDLDSSVNPLSVYPVSSTSPHSGNKPKPLHFTIGHSGAVFTFRSVKHLRLPDAVDHLVFLYGLFFRLARLKASIGLDCLENMTRQQENGD</sequence>
<reference evidence="3" key="1">
    <citation type="submission" date="2017-02" db="UniProtKB">
        <authorList>
            <consortium name="WormBaseParasite"/>
        </authorList>
    </citation>
    <scope>IDENTIFICATION</scope>
</reference>
<proteinExistence type="predicted"/>
<protein>
    <submittedName>
        <fullName evidence="3">RT_RNaseH_2 domain-containing protein</fullName>
    </submittedName>
</protein>
<dbReference type="EMBL" id="UYWX01001484">
    <property type="protein sequence ID" value="VDM21103.1"/>
    <property type="molecule type" value="Genomic_DNA"/>
</dbReference>
<dbReference type="STRING" id="6205.A0A0R3WPT8"/>
<organism evidence="3">
    <name type="scientific">Hydatigena taeniaeformis</name>
    <name type="common">Feline tapeworm</name>
    <name type="synonym">Taenia taeniaeformis</name>
    <dbReference type="NCBI Taxonomy" id="6205"/>
    <lineage>
        <taxon>Eukaryota</taxon>
        <taxon>Metazoa</taxon>
        <taxon>Spiralia</taxon>
        <taxon>Lophotrochozoa</taxon>
        <taxon>Platyhelminthes</taxon>
        <taxon>Cestoda</taxon>
        <taxon>Eucestoda</taxon>
        <taxon>Cyclophyllidea</taxon>
        <taxon>Taeniidae</taxon>
        <taxon>Hydatigera</taxon>
    </lineage>
</organism>
<keyword evidence="2" id="KW-1185">Reference proteome</keyword>
<gene>
    <name evidence="1" type="ORF">TTAC_LOCUS2763</name>
</gene>
<name>A0A0R3WPT8_HYDTA</name>